<keyword evidence="3" id="KW-1185">Reference proteome</keyword>
<name>Q6BNX7_DEBHA</name>
<reference evidence="2 3" key="1">
    <citation type="journal article" date="2004" name="Nature">
        <title>Genome evolution in yeasts.</title>
        <authorList>
            <consortium name="Genolevures"/>
            <person name="Dujon B."/>
            <person name="Sherman D."/>
            <person name="Fischer G."/>
            <person name="Durrens P."/>
            <person name="Casaregola S."/>
            <person name="Lafontaine I."/>
            <person name="de Montigny J."/>
            <person name="Marck C."/>
            <person name="Neuveglise C."/>
            <person name="Talla E."/>
            <person name="Goffard N."/>
            <person name="Frangeul L."/>
            <person name="Aigle M."/>
            <person name="Anthouard V."/>
            <person name="Babour A."/>
            <person name="Barbe V."/>
            <person name="Barnay S."/>
            <person name="Blanchin S."/>
            <person name="Beckerich J.M."/>
            <person name="Beyne E."/>
            <person name="Bleykasten C."/>
            <person name="Boisrame A."/>
            <person name="Boyer J."/>
            <person name="Cattolico L."/>
            <person name="Confanioleri F."/>
            <person name="de Daruvar A."/>
            <person name="Despons L."/>
            <person name="Fabre E."/>
            <person name="Fairhead C."/>
            <person name="Ferry-Dumazet H."/>
            <person name="Groppi A."/>
            <person name="Hantraye F."/>
            <person name="Hennequin C."/>
            <person name="Jauniaux N."/>
            <person name="Joyet P."/>
            <person name="Kachouri R."/>
            <person name="Kerrest A."/>
            <person name="Koszul R."/>
            <person name="Lemaire M."/>
            <person name="Lesur I."/>
            <person name="Ma L."/>
            <person name="Muller H."/>
            <person name="Nicaud J.M."/>
            <person name="Nikolski M."/>
            <person name="Oztas S."/>
            <person name="Ozier-Kalogeropoulos O."/>
            <person name="Pellenz S."/>
            <person name="Potier S."/>
            <person name="Richard G.F."/>
            <person name="Straub M.L."/>
            <person name="Suleau A."/>
            <person name="Swennene D."/>
            <person name="Tekaia F."/>
            <person name="Wesolowski-Louvel M."/>
            <person name="Westhof E."/>
            <person name="Wirth B."/>
            <person name="Zeniou-Meyer M."/>
            <person name="Zivanovic I."/>
            <person name="Bolotin-Fukuhara M."/>
            <person name="Thierry A."/>
            <person name="Bouchier C."/>
            <person name="Caudron B."/>
            <person name="Scarpelli C."/>
            <person name="Gaillardin C."/>
            <person name="Weissenbach J."/>
            <person name="Wincker P."/>
            <person name="Souciet J.L."/>
        </authorList>
    </citation>
    <scope>NUCLEOTIDE SEQUENCE [LARGE SCALE GENOMIC DNA]</scope>
    <source>
        <strain evidence="3">ATCC 36239 / CBS 767 / BCRC 21394 / JCM 1990 / NBRC 0083 / IGC 2968</strain>
    </source>
</reference>
<evidence type="ECO:0000256" key="1">
    <source>
        <dbReference type="SAM" id="MobiDB-lite"/>
    </source>
</evidence>
<proteinExistence type="predicted"/>
<dbReference type="VEuPathDB" id="FungiDB:DEHA2E18238g"/>
<feature type="region of interest" description="Disordered" evidence="1">
    <location>
        <begin position="92"/>
        <end position="127"/>
    </location>
</feature>
<feature type="compositionally biased region" description="Polar residues" evidence="1">
    <location>
        <begin position="1"/>
        <end position="10"/>
    </location>
</feature>
<protein>
    <submittedName>
        <fullName evidence="2">DEHA2E18238p</fullName>
    </submittedName>
</protein>
<evidence type="ECO:0000313" key="2">
    <source>
        <dbReference type="EMBL" id="CAG88357.2"/>
    </source>
</evidence>
<dbReference type="STRING" id="284592.Q6BNX7"/>
<gene>
    <name evidence="2" type="ordered locus">DEHA2E18238g</name>
</gene>
<dbReference type="RefSeq" id="XP_460093.2">
    <property type="nucleotide sequence ID" value="XM_460093.2"/>
</dbReference>
<feature type="compositionally biased region" description="Low complexity" evidence="1">
    <location>
        <begin position="274"/>
        <end position="287"/>
    </location>
</feature>
<sequence>MSEGTSLSHGNESKTKNKTRQNNGRSRNNGRHRPSKYKVSAIAEKKTNKKTAKPRDINSDYKVLEIFKLIRKFKPITINGIPVTTIVKQEEKRENEKEQEQEEQNKVINPEQSGNGKETNQKQAKGKIQNETLKRYITRIFTNQPNKPIYFSFMINPSDPDFPFDLESLKLSLCIPYTYPYNKESRPTIYILNDEIPKGFAANIELGFKRIVAMAMNNEVDEELELVSGKGLLSQLQTLDKYLEFFLKQKKRETIKFVKSKKKSTPQMSMLDTPSSSPAPTPMSISPSPSPSPVILDSRNQLIDEMINKLGPNVKLLKKNLTTKYKIILPVYNEHTTNTFKSVPPEIWNLHGSIELFLNIPFNYPESKLTISIPANFSEHLLAKHGDIRDLQAIKLIEQNVVCNFGNYKFRDVSLTFVMNWLTNYLGVFCLNEKEFNSTAVLLL</sequence>
<evidence type="ECO:0000313" key="3">
    <source>
        <dbReference type="Proteomes" id="UP000000599"/>
    </source>
</evidence>
<dbReference type="OMA" id="PRGFAYN"/>
<dbReference type="GeneID" id="2902866"/>
<organism evidence="2 3">
    <name type="scientific">Debaryomyces hansenii (strain ATCC 36239 / CBS 767 / BCRC 21394 / JCM 1990 / NBRC 0083 / IGC 2968)</name>
    <name type="common">Yeast</name>
    <name type="synonym">Torulaspora hansenii</name>
    <dbReference type="NCBI Taxonomy" id="284592"/>
    <lineage>
        <taxon>Eukaryota</taxon>
        <taxon>Fungi</taxon>
        <taxon>Dikarya</taxon>
        <taxon>Ascomycota</taxon>
        <taxon>Saccharomycotina</taxon>
        <taxon>Pichiomycetes</taxon>
        <taxon>Debaryomycetaceae</taxon>
        <taxon>Debaryomyces</taxon>
    </lineage>
</organism>
<dbReference type="KEGG" id="dha:DEHA2E18238g"/>
<dbReference type="OrthoDB" id="10253329at2759"/>
<feature type="region of interest" description="Disordered" evidence="1">
    <location>
        <begin position="1"/>
        <end position="54"/>
    </location>
</feature>
<dbReference type="AlphaFoldDB" id="Q6BNX7"/>
<dbReference type="EMBL" id="CR382137">
    <property type="protein sequence ID" value="CAG88357.2"/>
    <property type="molecule type" value="Genomic_DNA"/>
</dbReference>
<dbReference type="InParanoid" id="Q6BNX7"/>
<dbReference type="Proteomes" id="UP000000599">
    <property type="component" value="Chromosome E"/>
</dbReference>
<accession>Q6BNX7</accession>
<feature type="region of interest" description="Disordered" evidence="1">
    <location>
        <begin position="258"/>
        <end position="291"/>
    </location>
</feature>
<feature type="compositionally biased region" description="Polar residues" evidence="1">
    <location>
        <begin position="110"/>
        <end position="123"/>
    </location>
</feature>
<dbReference type="eggNOG" id="KOG1940">
    <property type="taxonomic scope" value="Eukaryota"/>
</dbReference>
<dbReference type="HOGENOM" id="CLU_049048_0_0_1"/>